<evidence type="ECO:0000256" key="5">
    <source>
        <dbReference type="ARBA" id="ARBA00023136"/>
    </source>
</evidence>
<evidence type="ECO:0000313" key="8">
    <source>
        <dbReference type="EMBL" id="MBP1992040.1"/>
    </source>
</evidence>
<feature type="transmembrane region" description="Helical" evidence="6">
    <location>
        <begin position="284"/>
        <end position="305"/>
    </location>
</feature>
<feature type="transmembrane region" description="Helical" evidence="6">
    <location>
        <begin position="93"/>
        <end position="116"/>
    </location>
</feature>
<accession>A0ABS4IWV7</accession>
<dbReference type="PANTHER" id="PTHR23506">
    <property type="entry name" value="GH10249P"/>
    <property type="match status" value="1"/>
</dbReference>
<protein>
    <submittedName>
        <fullName evidence="8">MFS family permease</fullName>
    </submittedName>
</protein>
<evidence type="ECO:0000256" key="2">
    <source>
        <dbReference type="ARBA" id="ARBA00022448"/>
    </source>
</evidence>
<evidence type="ECO:0000256" key="1">
    <source>
        <dbReference type="ARBA" id="ARBA00004651"/>
    </source>
</evidence>
<keyword evidence="9" id="KW-1185">Reference proteome</keyword>
<feature type="transmembrane region" description="Helical" evidence="6">
    <location>
        <begin position="255"/>
        <end position="277"/>
    </location>
</feature>
<dbReference type="RefSeq" id="WP_209972754.1">
    <property type="nucleotide sequence ID" value="NZ_JAGGLB010000011.1"/>
</dbReference>
<feature type="transmembrane region" description="Helical" evidence="6">
    <location>
        <begin position="311"/>
        <end position="331"/>
    </location>
</feature>
<dbReference type="PROSITE" id="PS50850">
    <property type="entry name" value="MFS"/>
    <property type="match status" value="1"/>
</dbReference>
<keyword evidence="5 6" id="KW-0472">Membrane</keyword>
<organism evidence="8 9">
    <name type="scientific">Paenibacillus eucommiae</name>
    <dbReference type="NCBI Taxonomy" id="1355755"/>
    <lineage>
        <taxon>Bacteria</taxon>
        <taxon>Bacillati</taxon>
        <taxon>Bacillota</taxon>
        <taxon>Bacilli</taxon>
        <taxon>Bacillales</taxon>
        <taxon>Paenibacillaceae</taxon>
        <taxon>Paenibacillus</taxon>
    </lineage>
</organism>
<dbReference type="Gene3D" id="1.20.1250.20">
    <property type="entry name" value="MFS general substrate transporter like domains"/>
    <property type="match status" value="1"/>
</dbReference>
<evidence type="ECO:0000256" key="6">
    <source>
        <dbReference type="SAM" id="Phobius"/>
    </source>
</evidence>
<gene>
    <name evidence="8" type="ORF">J2Z66_003648</name>
</gene>
<keyword evidence="4 6" id="KW-1133">Transmembrane helix</keyword>
<comment type="caution">
    <text evidence="8">The sequence shown here is derived from an EMBL/GenBank/DDBJ whole genome shotgun (WGS) entry which is preliminary data.</text>
</comment>
<dbReference type="EMBL" id="JAGGLB010000011">
    <property type="protein sequence ID" value="MBP1992040.1"/>
    <property type="molecule type" value="Genomic_DNA"/>
</dbReference>
<sequence length="397" mass="42961">MRTAVWLYLFMFVALFDLHAQYPILSPFALSLGATPSFVGLILGVYSITHLPGNLLAGYGVDKYGSKFFIIFSLIVAGIVLIFQSRVTDPWQLLYIRSISGFVLAFLSPACLAMLAKIAKDRVHRSKLMTGNGLVHTLASVLSPAVGAILVAKLGFTASFTVLGWILIVTGLLAIPGLKERTAKKGHPLLQGQASPLTREEQLLIEAETNAEKNHEAARASSVPWLFFMIPLAISCSQGILFFELPLMKATEGSILTSGIFFSLVSLGALSTLSMLFLNQISAFLRTIVGCLSLALIFFGLAVHWPIPLHVSLFLIGMSKGVIFPALSTFLANITKSSRYGRVFSLLSIAFSIGAFIGPILAGNLRGQMSSYFIAFLILMLALLLLPLRTFKTPVTA</sequence>
<evidence type="ECO:0000313" key="9">
    <source>
        <dbReference type="Proteomes" id="UP001519287"/>
    </source>
</evidence>
<dbReference type="InterPro" id="IPR020846">
    <property type="entry name" value="MFS_dom"/>
</dbReference>
<comment type="subcellular location">
    <subcellularLocation>
        <location evidence="1">Cell membrane</location>
        <topology evidence="1">Multi-pass membrane protein</topology>
    </subcellularLocation>
</comment>
<feature type="domain" description="Major facilitator superfamily (MFS) profile" evidence="7">
    <location>
        <begin position="3"/>
        <end position="394"/>
    </location>
</feature>
<keyword evidence="3 6" id="KW-0812">Transmembrane</keyword>
<feature type="transmembrane region" description="Helical" evidence="6">
    <location>
        <begin position="128"/>
        <end position="150"/>
    </location>
</feature>
<dbReference type="SUPFAM" id="SSF103473">
    <property type="entry name" value="MFS general substrate transporter"/>
    <property type="match status" value="1"/>
</dbReference>
<evidence type="ECO:0000259" key="7">
    <source>
        <dbReference type="PROSITE" id="PS50850"/>
    </source>
</evidence>
<feature type="transmembrane region" description="Helical" evidence="6">
    <location>
        <begin position="68"/>
        <end position="87"/>
    </location>
</feature>
<dbReference type="Proteomes" id="UP001519287">
    <property type="component" value="Unassembled WGS sequence"/>
</dbReference>
<feature type="transmembrane region" description="Helical" evidence="6">
    <location>
        <begin position="223"/>
        <end position="243"/>
    </location>
</feature>
<dbReference type="PANTHER" id="PTHR23506:SF23">
    <property type="entry name" value="GH10249P"/>
    <property type="match status" value="1"/>
</dbReference>
<dbReference type="InterPro" id="IPR036259">
    <property type="entry name" value="MFS_trans_sf"/>
</dbReference>
<dbReference type="InterPro" id="IPR050930">
    <property type="entry name" value="MFS_Vesicular_Transporter"/>
</dbReference>
<dbReference type="Pfam" id="PF07690">
    <property type="entry name" value="MFS_1"/>
    <property type="match status" value="1"/>
</dbReference>
<reference evidence="8 9" key="1">
    <citation type="submission" date="2021-03" db="EMBL/GenBank/DDBJ databases">
        <title>Genomic Encyclopedia of Type Strains, Phase IV (KMG-IV): sequencing the most valuable type-strain genomes for metagenomic binning, comparative biology and taxonomic classification.</title>
        <authorList>
            <person name="Goeker M."/>
        </authorList>
    </citation>
    <scope>NUCLEOTIDE SEQUENCE [LARGE SCALE GENOMIC DNA]</scope>
    <source>
        <strain evidence="8 9">DSM 26048</strain>
    </source>
</reference>
<feature type="transmembrane region" description="Helical" evidence="6">
    <location>
        <begin position="369"/>
        <end position="388"/>
    </location>
</feature>
<feature type="transmembrane region" description="Helical" evidence="6">
    <location>
        <begin position="343"/>
        <end position="363"/>
    </location>
</feature>
<proteinExistence type="predicted"/>
<feature type="transmembrane region" description="Helical" evidence="6">
    <location>
        <begin position="156"/>
        <end position="175"/>
    </location>
</feature>
<name>A0ABS4IWV7_9BACL</name>
<dbReference type="InterPro" id="IPR011701">
    <property type="entry name" value="MFS"/>
</dbReference>
<evidence type="ECO:0000256" key="4">
    <source>
        <dbReference type="ARBA" id="ARBA00022989"/>
    </source>
</evidence>
<keyword evidence="2" id="KW-0813">Transport</keyword>
<evidence type="ECO:0000256" key="3">
    <source>
        <dbReference type="ARBA" id="ARBA00022692"/>
    </source>
</evidence>